<evidence type="ECO:0008006" key="3">
    <source>
        <dbReference type="Google" id="ProtNLM"/>
    </source>
</evidence>
<name>A0A1Z4LVG1_9CYAN</name>
<dbReference type="AlphaFoldDB" id="A0A1Z4LVG1"/>
<organism evidence="1 2">
    <name type="scientific">Calothrix parasitica NIES-267</name>
    <dbReference type="NCBI Taxonomy" id="1973488"/>
    <lineage>
        <taxon>Bacteria</taxon>
        <taxon>Bacillati</taxon>
        <taxon>Cyanobacteriota</taxon>
        <taxon>Cyanophyceae</taxon>
        <taxon>Nostocales</taxon>
        <taxon>Calotrichaceae</taxon>
        <taxon>Calothrix</taxon>
    </lineage>
</organism>
<reference evidence="1 2" key="1">
    <citation type="submission" date="2017-06" db="EMBL/GenBank/DDBJ databases">
        <title>Genome sequencing of cyanobaciteial culture collection at National Institute for Environmental Studies (NIES).</title>
        <authorList>
            <person name="Hirose Y."/>
            <person name="Shimura Y."/>
            <person name="Fujisawa T."/>
            <person name="Nakamura Y."/>
            <person name="Kawachi M."/>
        </authorList>
    </citation>
    <scope>NUCLEOTIDE SEQUENCE [LARGE SCALE GENOMIC DNA]</scope>
    <source>
        <strain evidence="1 2">NIES-267</strain>
    </source>
</reference>
<dbReference type="EMBL" id="AP018227">
    <property type="protein sequence ID" value="BAY85226.1"/>
    <property type="molecule type" value="Genomic_DNA"/>
</dbReference>
<evidence type="ECO:0000313" key="2">
    <source>
        <dbReference type="Proteomes" id="UP000218418"/>
    </source>
</evidence>
<accession>A0A1Z4LVG1</accession>
<keyword evidence="2" id="KW-1185">Reference proteome</keyword>
<dbReference type="OrthoDB" id="466791at2"/>
<proteinExistence type="predicted"/>
<evidence type="ECO:0000313" key="1">
    <source>
        <dbReference type="EMBL" id="BAY85226.1"/>
    </source>
</evidence>
<sequence length="238" mass="26559">MLNQIHGLIRPSLIAYSFLGGCLTLVSMTPTQAKTPISSQKIAQIQYAQNEFDFTSEYNQNTESYLVTVDNTDSRLLQQVRIVEPTAFAGDFLGRSVIQAGVFSRLNNAQERIRELQDLGVSSRIYSRTTGREIANSYGGDFSNSGGISEPFARNNNRRSQRTKYYYVAIPDEPNKLFQIENQIKQSAGGNSVGVAVRNAPRGPHVAVGPFTGRLQAEQWNYYIRSLGLNNARVYYGK</sequence>
<gene>
    <name evidence="1" type="ORF">NIES267_47250</name>
</gene>
<protein>
    <recommendedName>
        <fullName evidence="3">SPOR domain-containing protein</fullName>
    </recommendedName>
</protein>
<dbReference type="Proteomes" id="UP000218418">
    <property type="component" value="Chromosome"/>
</dbReference>